<proteinExistence type="inferred from homology"/>
<dbReference type="Proteomes" id="UP000640531">
    <property type="component" value="Unassembled WGS sequence"/>
</dbReference>
<keyword evidence="8" id="KW-0505">Motor protein</keyword>
<dbReference type="EMBL" id="JACJST010000039">
    <property type="protein sequence ID" value="MBD2571171.1"/>
    <property type="molecule type" value="Genomic_DNA"/>
</dbReference>
<dbReference type="InterPro" id="IPR002182">
    <property type="entry name" value="NB-ARC"/>
</dbReference>
<dbReference type="InterPro" id="IPR027417">
    <property type="entry name" value="P-loop_NTPase"/>
</dbReference>
<evidence type="ECO:0000256" key="5">
    <source>
        <dbReference type="ARBA" id="ARBA00022737"/>
    </source>
</evidence>
<dbReference type="PROSITE" id="PS50005">
    <property type="entry name" value="TPR"/>
    <property type="match status" value="3"/>
</dbReference>
<dbReference type="SUPFAM" id="SSF52540">
    <property type="entry name" value="P-loop containing nucleoside triphosphate hydrolases"/>
    <property type="match status" value="1"/>
</dbReference>
<protein>
    <submittedName>
        <fullName evidence="12">Tetratricopeptide repeat protein</fullName>
    </submittedName>
</protein>
<comment type="subcellular location">
    <subcellularLocation>
        <location evidence="1">Cytoplasm</location>
        <location evidence="1">Cytoskeleton</location>
    </subcellularLocation>
</comment>
<evidence type="ECO:0000256" key="6">
    <source>
        <dbReference type="ARBA" id="ARBA00022803"/>
    </source>
</evidence>
<dbReference type="InterPro" id="IPR011990">
    <property type="entry name" value="TPR-like_helical_dom_sf"/>
</dbReference>
<dbReference type="Gene3D" id="1.25.40.10">
    <property type="entry name" value="Tetratricopeptide repeat domain"/>
    <property type="match status" value="2"/>
</dbReference>
<feature type="repeat" description="TPR" evidence="10">
    <location>
        <begin position="518"/>
        <end position="551"/>
    </location>
</feature>
<evidence type="ECO:0000256" key="4">
    <source>
        <dbReference type="ARBA" id="ARBA00022701"/>
    </source>
</evidence>
<keyword evidence="7" id="KW-0175">Coiled coil</keyword>
<evidence type="ECO:0000256" key="1">
    <source>
        <dbReference type="ARBA" id="ARBA00004245"/>
    </source>
</evidence>
<evidence type="ECO:0000256" key="7">
    <source>
        <dbReference type="ARBA" id="ARBA00023054"/>
    </source>
</evidence>
<evidence type="ECO:0000313" key="13">
    <source>
        <dbReference type="Proteomes" id="UP000640531"/>
    </source>
</evidence>
<dbReference type="PANTHER" id="PTHR45783:SF3">
    <property type="entry name" value="KINESIN LIGHT CHAIN"/>
    <property type="match status" value="1"/>
</dbReference>
<evidence type="ECO:0000256" key="10">
    <source>
        <dbReference type="PROSITE-ProRule" id="PRU00339"/>
    </source>
</evidence>
<dbReference type="SMART" id="SM00028">
    <property type="entry name" value="TPR"/>
    <property type="match status" value="6"/>
</dbReference>
<comment type="similarity">
    <text evidence="2">Belongs to the kinesin light chain family.</text>
</comment>
<keyword evidence="3" id="KW-0963">Cytoplasm</keyword>
<reference evidence="12 13" key="1">
    <citation type="journal article" date="2020" name="ISME J.">
        <title>Comparative genomics reveals insights into cyanobacterial evolution and habitat adaptation.</title>
        <authorList>
            <person name="Chen M.Y."/>
            <person name="Teng W.K."/>
            <person name="Zhao L."/>
            <person name="Hu C.X."/>
            <person name="Zhou Y.K."/>
            <person name="Han B.P."/>
            <person name="Song L.R."/>
            <person name="Shu W.S."/>
        </authorList>
    </citation>
    <scope>NUCLEOTIDE SEQUENCE [LARGE SCALE GENOMIC DNA]</scope>
    <source>
        <strain evidence="12 13">FACHB-196</strain>
    </source>
</reference>
<evidence type="ECO:0000256" key="8">
    <source>
        <dbReference type="ARBA" id="ARBA00023175"/>
    </source>
</evidence>
<evidence type="ECO:0000256" key="3">
    <source>
        <dbReference type="ARBA" id="ARBA00022490"/>
    </source>
</evidence>
<accession>A0ABR8FLU8</accession>
<comment type="caution">
    <text evidence="12">The sequence shown here is derived from an EMBL/GenBank/DDBJ whole genome shotgun (WGS) entry which is preliminary data.</text>
</comment>
<keyword evidence="4" id="KW-0493">Microtubule</keyword>
<organism evidence="12 13">
    <name type="scientific">Anabaena lutea FACHB-196</name>
    <dbReference type="NCBI Taxonomy" id="2692881"/>
    <lineage>
        <taxon>Bacteria</taxon>
        <taxon>Bacillati</taxon>
        <taxon>Cyanobacteriota</taxon>
        <taxon>Cyanophyceae</taxon>
        <taxon>Nostocales</taxon>
        <taxon>Nostocaceae</taxon>
        <taxon>Anabaena</taxon>
    </lineage>
</organism>
<keyword evidence="13" id="KW-1185">Reference proteome</keyword>
<keyword evidence="6 10" id="KW-0802">TPR repeat</keyword>
<feature type="repeat" description="TPR" evidence="10">
    <location>
        <begin position="560"/>
        <end position="593"/>
    </location>
</feature>
<evidence type="ECO:0000256" key="9">
    <source>
        <dbReference type="ARBA" id="ARBA00023212"/>
    </source>
</evidence>
<evidence type="ECO:0000259" key="11">
    <source>
        <dbReference type="Pfam" id="PF00931"/>
    </source>
</evidence>
<dbReference type="InterPro" id="IPR019734">
    <property type="entry name" value="TPR_rpt"/>
</dbReference>
<keyword evidence="5" id="KW-0677">Repeat</keyword>
<dbReference type="SUPFAM" id="SSF48452">
    <property type="entry name" value="TPR-like"/>
    <property type="match status" value="2"/>
</dbReference>
<dbReference type="PANTHER" id="PTHR45783">
    <property type="entry name" value="KINESIN LIGHT CHAIN"/>
    <property type="match status" value="1"/>
</dbReference>
<evidence type="ECO:0000256" key="2">
    <source>
        <dbReference type="ARBA" id="ARBA00009622"/>
    </source>
</evidence>
<dbReference type="Pfam" id="PF13424">
    <property type="entry name" value="TPR_12"/>
    <property type="match status" value="3"/>
</dbReference>
<evidence type="ECO:0000313" key="12">
    <source>
        <dbReference type="EMBL" id="MBD2571171.1"/>
    </source>
</evidence>
<feature type="domain" description="NB-ARC" evidence="11">
    <location>
        <begin position="60"/>
        <end position="223"/>
    </location>
</feature>
<gene>
    <name evidence="12" type="ORF">H6G59_25435</name>
</gene>
<sequence length="701" mass="80131">MLSVADRVKQQFASLDKQQLPTYYFYQTWDGDKYSEQPFTKSITPQNLPRSSVIKFVGRETALTELHQKLQQRERVAITAIAGMGGVGKTELALQYALHYWEQGTYPGGVCWLRVRDEDIGTQILQFAINKLGLKLPEDFDLADKIDYCWRRWQDGDVLIILDDVTKYEQIQDYLPPSLPKFKFRVLVTTRIQQLGESFQKLALGVLDETAALELLISFVGNERIHREINAAKQLCADLGYLPLGLELVARYLQRKEDVSLIVMRERLAEKRLQHRSLQNPSSEMTAKLGVQAAFELSWQELDNEAQRLACLLSIFALAPIPWHLVERSLPDQDAEDLEDLRDDFLLQLSLIERTGTGIYRIHQLIREFLRDQREKLADADELKLSFCQTIAQIGHKIPQTATQNEIAEVTLAIPHLEEVATVYQDWLSDEDLILSFAALGQFYEVQGSYEQALPWRKECLSVAKQCLGESHPDVASSLNNLAGNYFSQGRYSEAEPLLLQALELYKRLMGESNLDVPTSLNNLALLYHSQGRYNEAEPLFTQALELTKQLLGESHPNVAQSLNNLALLYHSQGRYNEAEPLFTQALEMRKQLLGQSHHYVATSLQNLAKLYHSQGRYNEAEPLFTQALEMIKELLGESHHYIATILNNLAALYYSKGRYAEAELLSIQALEIAEQQLGVNHPKTINYRNNLQYLRDNYKP</sequence>
<dbReference type="PRINTS" id="PR00381">
    <property type="entry name" value="KINESINLIGHT"/>
</dbReference>
<name>A0ABR8FLU8_9NOST</name>
<dbReference type="InterPro" id="IPR002151">
    <property type="entry name" value="Kinesin_light"/>
</dbReference>
<dbReference type="Pfam" id="PF00931">
    <property type="entry name" value="NB-ARC"/>
    <property type="match status" value="1"/>
</dbReference>
<dbReference type="Gene3D" id="3.40.50.300">
    <property type="entry name" value="P-loop containing nucleotide triphosphate hydrolases"/>
    <property type="match status" value="1"/>
</dbReference>
<keyword evidence="9" id="KW-0206">Cytoskeleton</keyword>
<feature type="repeat" description="TPR" evidence="10">
    <location>
        <begin position="602"/>
        <end position="635"/>
    </location>
</feature>